<proteinExistence type="predicted"/>
<dbReference type="AlphaFoldDB" id="A0AAD9GE65"/>
<gene>
    <name evidence="1" type="ORF">X943_002703</name>
</gene>
<keyword evidence="2" id="KW-1185">Reference proteome</keyword>
<name>A0AAD9GE65_BABDI</name>
<reference evidence="1" key="2">
    <citation type="submission" date="2021-05" db="EMBL/GenBank/DDBJ databases">
        <authorList>
            <person name="Pain A."/>
        </authorList>
    </citation>
    <scope>NUCLEOTIDE SEQUENCE</scope>
    <source>
        <strain evidence="1">1802A</strain>
    </source>
</reference>
<dbReference type="EMBL" id="JAHBMH010000035">
    <property type="protein sequence ID" value="KAK1936824.1"/>
    <property type="molecule type" value="Genomic_DNA"/>
</dbReference>
<sequence length="306" mass="34122">MENEDCGSMVHKTPGTLKDILVLMALVNDASTSKSGRTVKHSVCYWYYEDAKMRFGDADKFYKLNEGDPEWGHGSGGYMWNVFEVAKEILEAIVKDYGEMKRGSKFSGHIEHFGCVTAALKNSMPRLYSALYYLYFMTSQDCSGIGGGKWNGLQFNQNGLQTFLTSQDENPNKGPPTSTFGILPGGFSDGELHGSNTGKDIADAISKIIKHDSPGDLQKVMCYILQLILVKWHDSLTGHAVLFLHELREKLTGSSGNFEKVFKERYSKGFGELKVLCEQLKEKLGQFVNDSNCCLKPVCHNNSSLY</sequence>
<accession>A0AAD9GE65</accession>
<dbReference type="Proteomes" id="UP001195914">
    <property type="component" value="Unassembled WGS sequence"/>
</dbReference>
<evidence type="ECO:0000313" key="2">
    <source>
        <dbReference type="Proteomes" id="UP001195914"/>
    </source>
</evidence>
<protein>
    <submittedName>
        <fullName evidence="1">Uncharacterized protein</fullName>
    </submittedName>
</protein>
<comment type="caution">
    <text evidence="1">The sequence shown here is derived from an EMBL/GenBank/DDBJ whole genome shotgun (WGS) entry which is preliminary data.</text>
</comment>
<organism evidence="1 2">
    <name type="scientific">Babesia divergens</name>
    <dbReference type="NCBI Taxonomy" id="32595"/>
    <lineage>
        <taxon>Eukaryota</taxon>
        <taxon>Sar</taxon>
        <taxon>Alveolata</taxon>
        <taxon>Apicomplexa</taxon>
        <taxon>Aconoidasida</taxon>
        <taxon>Piroplasmida</taxon>
        <taxon>Babesiidae</taxon>
        <taxon>Babesia</taxon>
    </lineage>
</organism>
<feature type="non-terminal residue" evidence="1">
    <location>
        <position position="306"/>
    </location>
</feature>
<evidence type="ECO:0000313" key="1">
    <source>
        <dbReference type="EMBL" id="KAK1936824.1"/>
    </source>
</evidence>
<reference evidence="1" key="1">
    <citation type="journal article" date="2014" name="Nucleic Acids Res.">
        <title>The evolutionary dynamics of variant antigen genes in Babesia reveal a history of genomic innovation underlying host-parasite interaction.</title>
        <authorList>
            <person name="Jackson A.P."/>
            <person name="Otto T.D."/>
            <person name="Darby A."/>
            <person name="Ramaprasad A."/>
            <person name="Xia D."/>
            <person name="Echaide I.E."/>
            <person name="Farber M."/>
            <person name="Gahlot S."/>
            <person name="Gamble J."/>
            <person name="Gupta D."/>
            <person name="Gupta Y."/>
            <person name="Jackson L."/>
            <person name="Malandrin L."/>
            <person name="Malas T.B."/>
            <person name="Moussa E."/>
            <person name="Nair M."/>
            <person name="Reid A.J."/>
            <person name="Sanders M."/>
            <person name="Sharma J."/>
            <person name="Tracey A."/>
            <person name="Quail M.A."/>
            <person name="Weir W."/>
            <person name="Wastling J.M."/>
            <person name="Hall N."/>
            <person name="Willadsen P."/>
            <person name="Lingelbach K."/>
            <person name="Shiels B."/>
            <person name="Tait A."/>
            <person name="Berriman M."/>
            <person name="Allred D.R."/>
            <person name="Pain A."/>
        </authorList>
    </citation>
    <scope>NUCLEOTIDE SEQUENCE</scope>
    <source>
        <strain evidence="1">1802A</strain>
    </source>
</reference>